<evidence type="ECO:0000256" key="3">
    <source>
        <dbReference type="ARBA" id="ARBA00022475"/>
    </source>
</evidence>
<sequence length="343" mass="39328">MVIREILVEQQSIAWLPWAVSYFFFIGLAFSAVFAGLWIRYNSKNNQHEFIAIMIALVCAIVAPVALMADLHQPSRIANFYLHPTPWSWMAWGAVFLPLFTVSVVGYFLSLLRQTIPVQHIAPWLKVLYWGDFNLARWTTVFRFLSFLFSVLILLYTAMEVFMVAARPLWHHYGLILLILCSALPTALLICQCAIQLVDRSFKLKSLTLIGLCNLFGFVATILWLYFSNDQAGAQLTQLWQLSILPKGLLGCWIALIVLFFLPNRFLINIVSVLVALVFTWLFRWILLIMVQGLPKYNALVHFHTLTWKLDEAIGMLSMFSLCVFIGILCWQFFGGRLGGYNE</sequence>
<feature type="transmembrane region" description="Helical" evidence="7">
    <location>
        <begin position="314"/>
        <end position="334"/>
    </location>
</feature>
<keyword evidence="4 7" id="KW-0812">Transmembrane</keyword>
<dbReference type="PANTHER" id="PTHR34856">
    <property type="entry name" value="PROTEIN NRFD"/>
    <property type="match status" value="1"/>
</dbReference>
<evidence type="ECO:0000256" key="5">
    <source>
        <dbReference type="ARBA" id="ARBA00022989"/>
    </source>
</evidence>
<gene>
    <name evidence="8" type="ORF">EDC46_1028</name>
</gene>
<dbReference type="PANTHER" id="PTHR34856:SF2">
    <property type="entry name" value="PROTEIN NRFD"/>
    <property type="match status" value="1"/>
</dbReference>
<keyword evidence="9" id="KW-1185">Reference proteome</keyword>
<protein>
    <submittedName>
        <fullName evidence="8">Tetrathionate reductase gamma subunit</fullName>
    </submittedName>
</protein>
<comment type="similarity">
    <text evidence="2">Belongs to the NrfD family.</text>
</comment>
<dbReference type="OrthoDB" id="9770779at2"/>
<dbReference type="Proteomes" id="UP000281691">
    <property type="component" value="Unassembled WGS sequence"/>
</dbReference>
<evidence type="ECO:0000256" key="7">
    <source>
        <dbReference type="SAM" id="Phobius"/>
    </source>
</evidence>
<feature type="transmembrane region" description="Helical" evidence="7">
    <location>
        <begin position="15"/>
        <end position="38"/>
    </location>
</feature>
<comment type="subcellular location">
    <subcellularLocation>
        <location evidence="1">Cell membrane</location>
        <topology evidence="1">Multi-pass membrane protein</topology>
    </subcellularLocation>
</comment>
<evidence type="ECO:0000256" key="2">
    <source>
        <dbReference type="ARBA" id="ARBA00008929"/>
    </source>
</evidence>
<evidence type="ECO:0000313" key="8">
    <source>
        <dbReference type="EMBL" id="RPE83825.1"/>
    </source>
</evidence>
<dbReference type="Pfam" id="PF03916">
    <property type="entry name" value="NrfD"/>
    <property type="match status" value="1"/>
</dbReference>
<feature type="transmembrane region" description="Helical" evidence="7">
    <location>
        <begin position="50"/>
        <end position="69"/>
    </location>
</feature>
<keyword evidence="6 7" id="KW-0472">Membrane</keyword>
<feature type="transmembrane region" description="Helical" evidence="7">
    <location>
        <begin position="144"/>
        <end position="166"/>
    </location>
</feature>
<dbReference type="RefSeq" id="WP_124211196.1">
    <property type="nucleotide sequence ID" value="NZ_CP016615.1"/>
</dbReference>
<name>A0A3N4VR66_9PAST</name>
<accession>A0A3N4VR66</accession>
<feature type="transmembrane region" description="Helical" evidence="7">
    <location>
        <begin position="172"/>
        <end position="195"/>
    </location>
</feature>
<dbReference type="EMBL" id="RKQP01000002">
    <property type="protein sequence ID" value="RPE83825.1"/>
    <property type="molecule type" value="Genomic_DNA"/>
</dbReference>
<reference evidence="8 9" key="1">
    <citation type="submission" date="2018-11" db="EMBL/GenBank/DDBJ databases">
        <title>Genomic Encyclopedia of Type Strains, Phase IV (KMG-IV): sequencing the most valuable type-strain genomes for metagenomic binning, comparative biology and taxonomic classification.</title>
        <authorList>
            <person name="Goeker M."/>
        </authorList>
    </citation>
    <scope>NUCLEOTIDE SEQUENCE [LARGE SCALE GENOMIC DNA]</scope>
    <source>
        <strain evidence="8 9">DSM 27238</strain>
    </source>
</reference>
<dbReference type="InterPro" id="IPR005614">
    <property type="entry name" value="NrfD-like"/>
</dbReference>
<proteinExistence type="inferred from homology"/>
<dbReference type="GO" id="GO:0005886">
    <property type="term" value="C:plasma membrane"/>
    <property type="evidence" value="ECO:0007669"/>
    <property type="project" value="UniProtKB-SubCell"/>
</dbReference>
<evidence type="ECO:0000313" key="9">
    <source>
        <dbReference type="Proteomes" id="UP000281691"/>
    </source>
</evidence>
<feature type="transmembrane region" description="Helical" evidence="7">
    <location>
        <begin position="89"/>
        <end position="109"/>
    </location>
</feature>
<keyword evidence="5 7" id="KW-1133">Transmembrane helix</keyword>
<dbReference type="AlphaFoldDB" id="A0A3N4VR66"/>
<keyword evidence="3" id="KW-1003">Cell membrane</keyword>
<organism evidence="8 9">
    <name type="scientific">Vespertiliibacter pulmonis</name>
    <dbReference type="NCBI Taxonomy" id="1443036"/>
    <lineage>
        <taxon>Bacteria</taxon>
        <taxon>Pseudomonadati</taxon>
        <taxon>Pseudomonadota</taxon>
        <taxon>Gammaproteobacteria</taxon>
        <taxon>Pasteurellales</taxon>
        <taxon>Pasteurellaceae</taxon>
        <taxon>Vespertiliibacter</taxon>
    </lineage>
</organism>
<evidence type="ECO:0000256" key="1">
    <source>
        <dbReference type="ARBA" id="ARBA00004651"/>
    </source>
</evidence>
<dbReference type="InterPro" id="IPR052049">
    <property type="entry name" value="Electron_transfer_protein"/>
</dbReference>
<feature type="transmembrane region" description="Helical" evidence="7">
    <location>
        <begin position="274"/>
        <end position="294"/>
    </location>
</feature>
<dbReference type="Gene3D" id="1.20.1630.10">
    <property type="entry name" value="Formate dehydrogenase/DMSO reductase domain"/>
    <property type="match status" value="1"/>
</dbReference>
<feature type="transmembrane region" description="Helical" evidence="7">
    <location>
        <begin position="207"/>
        <end position="227"/>
    </location>
</feature>
<evidence type="ECO:0000256" key="4">
    <source>
        <dbReference type="ARBA" id="ARBA00022692"/>
    </source>
</evidence>
<feature type="transmembrane region" description="Helical" evidence="7">
    <location>
        <begin position="239"/>
        <end position="262"/>
    </location>
</feature>
<evidence type="ECO:0000256" key="6">
    <source>
        <dbReference type="ARBA" id="ARBA00023136"/>
    </source>
</evidence>
<comment type="caution">
    <text evidence="8">The sequence shown here is derived from an EMBL/GenBank/DDBJ whole genome shotgun (WGS) entry which is preliminary data.</text>
</comment>